<comment type="caution">
    <text evidence="1">The sequence shown here is derived from an EMBL/GenBank/DDBJ whole genome shotgun (WGS) entry which is preliminary data.</text>
</comment>
<evidence type="ECO:0000313" key="2">
    <source>
        <dbReference type="Proteomes" id="UP000619244"/>
    </source>
</evidence>
<dbReference type="EMBL" id="BMVU01000054">
    <property type="protein sequence ID" value="GGY04919.1"/>
    <property type="molecule type" value="Genomic_DNA"/>
</dbReference>
<name>A0A918NY92_9ACTN</name>
<proteinExistence type="predicted"/>
<accession>A0A918NY92</accession>
<organism evidence="1 2">
    <name type="scientific">Streptomyces minutiscleroticus</name>
    <dbReference type="NCBI Taxonomy" id="68238"/>
    <lineage>
        <taxon>Bacteria</taxon>
        <taxon>Bacillati</taxon>
        <taxon>Actinomycetota</taxon>
        <taxon>Actinomycetes</taxon>
        <taxon>Kitasatosporales</taxon>
        <taxon>Streptomycetaceae</taxon>
        <taxon>Streptomyces</taxon>
    </lineage>
</organism>
<keyword evidence="2" id="KW-1185">Reference proteome</keyword>
<protein>
    <submittedName>
        <fullName evidence="1">Uncharacterized protein</fullName>
    </submittedName>
</protein>
<reference evidence="1" key="2">
    <citation type="submission" date="2020-09" db="EMBL/GenBank/DDBJ databases">
        <authorList>
            <person name="Sun Q."/>
            <person name="Ohkuma M."/>
        </authorList>
    </citation>
    <scope>NUCLEOTIDE SEQUENCE</scope>
    <source>
        <strain evidence="1">JCM 4790</strain>
    </source>
</reference>
<dbReference type="Proteomes" id="UP000619244">
    <property type="component" value="Unassembled WGS sequence"/>
</dbReference>
<dbReference type="RefSeq" id="WP_190194192.1">
    <property type="nucleotide sequence ID" value="NZ_BMVU01000054.1"/>
</dbReference>
<sequence length="144" mass="15770">MKPHAEMDEVWPRDGRIRLVGRFHGLTGPAAGGWELLLVRRDDTGRSLSHPVRVRGGRFEGELPVTDLAAAGTAGTAAVAEWDVHLTDGTVRLRAGRRLDDIRGKKKIMVFPEQSVPEAGGFRVRPYYTVKDNLSLECRAGGPS</sequence>
<gene>
    <name evidence="1" type="ORF">GCM10010358_68000</name>
</gene>
<reference evidence="1" key="1">
    <citation type="journal article" date="2014" name="Int. J. Syst. Evol. Microbiol.">
        <title>Complete genome sequence of Corynebacterium casei LMG S-19264T (=DSM 44701T), isolated from a smear-ripened cheese.</title>
        <authorList>
            <consortium name="US DOE Joint Genome Institute (JGI-PGF)"/>
            <person name="Walter F."/>
            <person name="Albersmeier A."/>
            <person name="Kalinowski J."/>
            <person name="Ruckert C."/>
        </authorList>
    </citation>
    <scope>NUCLEOTIDE SEQUENCE</scope>
    <source>
        <strain evidence="1">JCM 4790</strain>
    </source>
</reference>
<evidence type="ECO:0000313" key="1">
    <source>
        <dbReference type="EMBL" id="GGY04919.1"/>
    </source>
</evidence>
<dbReference type="AlphaFoldDB" id="A0A918NY92"/>